<dbReference type="GO" id="GO:0016554">
    <property type="term" value="P:cytidine to uridine editing"/>
    <property type="evidence" value="ECO:0007669"/>
    <property type="project" value="InterPro"/>
</dbReference>
<keyword evidence="5" id="KW-1185">Reference proteome</keyword>
<feature type="compositionally biased region" description="Low complexity" evidence="2">
    <location>
        <begin position="291"/>
        <end position="312"/>
    </location>
</feature>
<dbReference type="STRING" id="888268.A0A1E5WN49"/>
<name>A0A1E5WN49_9POAL</name>
<feature type="region of interest" description="Disordered" evidence="2">
    <location>
        <begin position="180"/>
        <end position="411"/>
    </location>
</feature>
<dbReference type="PANTHER" id="PTHR31346">
    <property type="entry name" value="MULTIPLE ORGANELLAR RNA EDITING FACTOR 2, CHLOROPLASTIC-RELATED-RELATED"/>
    <property type="match status" value="1"/>
</dbReference>
<dbReference type="EMBL" id="LWDX02000379">
    <property type="protein sequence ID" value="OEL38797.1"/>
    <property type="molecule type" value="Genomic_DNA"/>
</dbReference>
<dbReference type="GO" id="GO:0005739">
    <property type="term" value="C:mitochondrion"/>
    <property type="evidence" value="ECO:0007669"/>
    <property type="project" value="TreeGrafter"/>
</dbReference>
<gene>
    <name evidence="4" type="ORF">BAE44_0000185</name>
</gene>
<dbReference type="AlphaFoldDB" id="A0A1E5WN49"/>
<evidence type="ECO:0000256" key="2">
    <source>
        <dbReference type="SAM" id="MobiDB-lite"/>
    </source>
</evidence>
<proteinExistence type="predicted"/>
<evidence type="ECO:0000259" key="3">
    <source>
        <dbReference type="Pfam" id="PF21864"/>
    </source>
</evidence>
<dbReference type="InterPro" id="IPR039206">
    <property type="entry name" value="MORF/ORRM1/DAG-like"/>
</dbReference>
<comment type="caution">
    <text evidence="4">The sequence shown here is derived from an EMBL/GenBank/DDBJ whole genome shotgun (WGS) entry which is preliminary data.</text>
</comment>
<dbReference type="InterPro" id="IPR037045">
    <property type="entry name" value="S8pro/Inhibitor_I9_sf"/>
</dbReference>
<reference evidence="4 5" key="1">
    <citation type="submission" date="2016-09" db="EMBL/GenBank/DDBJ databases">
        <title>The draft genome of Dichanthelium oligosanthes: A C3 panicoid grass species.</title>
        <authorList>
            <person name="Studer A.J."/>
            <person name="Schnable J.C."/>
            <person name="Brutnell T.P."/>
        </authorList>
    </citation>
    <scope>NUCLEOTIDE SEQUENCE [LARGE SCALE GENOMIC DNA]</scope>
    <source>
        <strain evidence="5">cv. Kellogg 1175</strain>
        <tissue evidence="4">Leaf</tissue>
    </source>
</reference>
<dbReference type="OrthoDB" id="1706674at2759"/>
<feature type="non-terminal residue" evidence="4">
    <location>
        <position position="411"/>
    </location>
</feature>
<dbReference type="Pfam" id="PF21864">
    <property type="entry name" value="MORF_dom"/>
    <property type="match status" value="1"/>
</dbReference>
<feature type="compositionally biased region" description="Polar residues" evidence="2">
    <location>
        <begin position="338"/>
        <end position="351"/>
    </location>
</feature>
<evidence type="ECO:0000313" key="5">
    <source>
        <dbReference type="Proteomes" id="UP000095767"/>
    </source>
</evidence>
<evidence type="ECO:0000256" key="1">
    <source>
        <dbReference type="ARBA" id="ARBA00022946"/>
    </source>
</evidence>
<dbReference type="Proteomes" id="UP000095767">
    <property type="component" value="Unassembled WGS sequence"/>
</dbReference>
<organism evidence="4 5">
    <name type="scientific">Dichanthelium oligosanthes</name>
    <dbReference type="NCBI Taxonomy" id="888268"/>
    <lineage>
        <taxon>Eukaryota</taxon>
        <taxon>Viridiplantae</taxon>
        <taxon>Streptophyta</taxon>
        <taxon>Embryophyta</taxon>
        <taxon>Tracheophyta</taxon>
        <taxon>Spermatophyta</taxon>
        <taxon>Magnoliopsida</taxon>
        <taxon>Liliopsida</taxon>
        <taxon>Poales</taxon>
        <taxon>Poaceae</taxon>
        <taxon>PACMAD clade</taxon>
        <taxon>Panicoideae</taxon>
        <taxon>Panicodae</taxon>
        <taxon>Paniceae</taxon>
        <taxon>Dichantheliinae</taxon>
        <taxon>Dichanthelium</taxon>
    </lineage>
</organism>
<dbReference type="Gene3D" id="3.30.70.80">
    <property type="entry name" value="Peptidase S8 propeptide/proteinase inhibitor I9"/>
    <property type="match status" value="1"/>
</dbReference>
<feature type="domain" description="MORF/ORRM1/DAG-like MORF" evidence="3">
    <location>
        <begin position="92"/>
        <end position="183"/>
    </location>
</feature>
<evidence type="ECO:0000313" key="4">
    <source>
        <dbReference type="EMBL" id="OEL38797.1"/>
    </source>
</evidence>
<keyword evidence="1" id="KW-0809">Transit peptide</keyword>
<feature type="compositionally biased region" description="Polar residues" evidence="2">
    <location>
        <begin position="232"/>
        <end position="263"/>
    </location>
</feature>
<dbReference type="PANTHER" id="PTHR31346:SF5">
    <property type="entry name" value="MULTIPLE ORGANELLAR RNA EDITING FACTOR 1, MITOCHONDRIAL"/>
    <property type="match status" value="1"/>
</dbReference>
<accession>A0A1E5WN49</accession>
<sequence>MALALRLRRALAAASTAAPLLRPSASVARSLNLAPSVSPAAAPPPRAPWRLLPGGAAGFRSTAAAAARGGADYGVDESKISPDEILFEGCDYNHWLITMEFPDPKPSREEMIETYLQTLAKVVGSYEEAKRRMYAFSTTTYNGFQAVMTEEMSEKFRGLPGVVFILPDSYLYPETKEYGGDKYENGVITPRAPPVHYSKPSRTERNRNYRGNPHDGPPQQGNYQNRPPPQGGYQNSPPQQGNFQTYRSQQDGIGYAPQQNYAQGGQDARGFGRNDYADRSGYNGPPGGFQGQVPQYQGNVNQAGQGQGYNNPQEHRNFLQGQGGGFRTGGPSAPGSYGQPSAPGSHSQPSAPGNYGQAPPSAYPGGNRVPGVNPSYDGDSRQGAGPAYGGDNWQRGSGQYPSPGEGQGNWQ</sequence>
<dbReference type="InterPro" id="IPR054059">
    <property type="entry name" value="MORF/ORRM1/DAG-like_MORF"/>
</dbReference>
<protein>
    <submittedName>
        <fullName evidence="4">DAG protein, chloroplastic</fullName>
    </submittedName>
</protein>
<dbReference type="GO" id="GO:0080156">
    <property type="term" value="P:mitochondrial mRNA modification"/>
    <property type="evidence" value="ECO:0007669"/>
    <property type="project" value="TreeGrafter"/>
</dbReference>